<feature type="non-terminal residue" evidence="8">
    <location>
        <position position="1"/>
    </location>
</feature>
<keyword evidence="9" id="KW-1185">Reference proteome</keyword>
<reference evidence="8 9" key="1">
    <citation type="submission" date="2016-04" db="EMBL/GenBank/DDBJ databases">
        <title>Evolutionary innovation and constraint leading to complex multicellularity in the Ascomycota.</title>
        <authorList>
            <person name="Cisse O."/>
            <person name="Nguyen A."/>
            <person name="Hewitt D.A."/>
            <person name="Jedd G."/>
            <person name="Stajich J.E."/>
        </authorList>
    </citation>
    <scope>NUCLEOTIDE SEQUENCE [LARGE SCALE GENOMIC DNA]</scope>
    <source>
        <strain evidence="8 9">DAH-3</strain>
    </source>
</reference>
<evidence type="ECO:0000259" key="7">
    <source>
        <dbReference type="PROSITE" id="PS50089"/>
    </source>
</evidence>
<accession>A0A1U7LVD8</accession>
<comment type="caution">
    <text evidence="8">The sequence shown here is derived from an EMBL/GenBank/DDBJ whole genome shotgun (WGS) entry which is preliminary data.</text>
</comment>
<dbReference type="STRING" id="1198029.A0A1U7LVD8"/>
<dbReference type="InterPro" id="IPR001841">
    <property type="entry name" value="Znf_RING"/>
</dbReference>
<evidence type="ECO:0000256" key="5">
    <source>
        <dbReference type="SAM" id="MobiDB-lite"/>
    </source>
</evidence>
<evidence type="ECO:0000256" key="2">
    <source>
        <dbReference type="ARBA" id="ARBA00022771"/>
    </source>
</evidence>
<dbReference type="SUPFAM" id="SSF57850">
    <property type="entry name" value="RING/U-box"/>
    <property type="match status" value="1"/>
</dbReference>
<keyword evidence="6" id="KW-0812">Transmembrane</keyword>
<dbReference type="OrthoDB" id="3687364at2759"/>
<dbReference type="AlphaFoldDB" id="A0A1U7LVD8"/>
<dbReference type="Gene3D" id="3.30.40.10">
    <property type="entry name" value="Zinc/RING finger domain, C3HC4 (zinc finger)"/>
    <property type="match status" value="1"/>
</dbReference>
<keyword evidence="1" id="KW-0479">Metal-binding</keyword>
<feature type="compositionally biased region" description="Low complexity" evidence="5">
    <location>
        <begin position="529"/>
        <end position="539"/>
    </location>
</feature>
<dbReference type="EMBL" id="LXFE01000157">
    <property type="protein sequence ID" value="OLL26646.1"/>
    <property type="molecule type" value="Genomic_DNA"/>
</dbReference>
<feature type="region of interest" description="Disordered" evidence="5">
    <location>
        <begin position="761"/>
        <end position="786"/>
    </location>
</feature>
<dbReference type="InterPro" id="IPR013083">
    <property type="entry name" value="Znf_RING/FYVE/PHD"/>
</dbReference>
<keyword evidence="2 4" id="KW-0863">Zinc-finger</keyword>
<name>A0A1U7LVD8_NEOID</name>
<dbReference type="PROSITE" id="PS50089">
    <property type="entry name" value="ZF_RING_2"/>
    <property type="match status" value="1"/>
</dbReference>
<dbReference type="Pfam" id="PF13639">
    <property type="entry name" value="zf-RING_2"/>
    <property type="match status" value="1"/>
</dbReference>
<evidence type="ECO:0000313" key="9">
    <source>
        <dbReference type="Proteomes" id="UP000186594"/>
    </source>
</evidence>
<feature type="transmembrane region" description="Helical" evidence="6">
    <location>
        <begin position="702"/>
        <end position="718"/>
    </location>
</feature>
<dbReference type="GO" id="GO:0008270">
    <property type="term" value="F:zinc ion binding"/>
    <property type="evidence" value="ECO:0007669"/>
    <property type="project" value="UniProtKB-KW"/>
</dbReference>
<feature type="transmembrane region" description="Helical" evidence="6">
    <location>
        <begin position="633"/>
        <end position="654"/>
    </location>
</feature>
<protein>
    <submittedName>
        <fullName evidence="8">Putative RING finger protein</fullName>
    </submittedName>
</protein>
<evidence type="ECO:0000256" key="1">
    <source>
        <dbReference type="ARBA" id="ARBA00022723"/>
    </source>
</evidence>
<feature type="region of interest" description="Disordered" evidence="5">
    <location>
        <begin position="477"/>
        <end position="499"/>
    </location>
</feature>
<feature type="transmembrane region" description="Helical" evidence="6">
    <location>
        <begin position="675"/>
        <end position="696"/>
    </location>
</feature>
<sequence>QFDGYTAACLHEPSRTFDSFLNKSFITPQTHPHILSFSTMSQAESIPYQPYVSIVLHATGPFPVHDPPEQGEASPRNDITPPHVFIFPSFGPTMLNGSFQFISANGLPKRHATDAAVSKLVPVDLATLPEDERKCSICMERFCAEPCKLNYGDPFNLNPAVPTATIIDKTPIDPSTSGKIDDDDEPANIDISAHEARTDGVVDAGPEKPLQLPCGHVFGNHCLTHWLKESPACPLCRFEIPSVEEPMSSQVLQGVFWFPLPFVLVTRRSSPTGEAPSQDRSDVQSLLAETTSSVPRRVERHHPYARQDLECAQRTIGLCNEEHSPEVNLECGHRFHPLCLTEAFIVRDVEGLSEFCIELSTSRIGQPGNLDRGVLIQDIMAVNTRFSETELFFKEGAILVSSHYLPKTGISNLTNIPLSVCNLVHSSIINPLARHRLQKSYSQLCSTGDLRVSCDLLEQARNVHNFVNSASLHLSKRQSPSLVPPGHHLHKSQLKDPPLVPLSDLKRLKTNRRHKKSVSSVSSIVIPPRTVSIPSPTTTNPAPVQKPIPIPEPEEEITETAEIPSMPVPALSNPLTPYLEAQKEKMTQESIQVIINRNAGTIQTLKYGSLASNAAFITFRGIFNYTTISKSVILAYLITSFISLLFQLQIYWMTRPVYDGKKVLNLHLPDLNGDGLTVAAYMLDVCYISWAIHVLAIISDRAWVLFGVIPLYFAYFATSRQPILQAAASSAAYPIGLRSAPEPQPPPLEIVIAMPEPEVPPAITQDLPGPPDGPSPGGFPSTEMYPSTCGHEHHAHRFFCNDGAKLSKRYSKHLPQRT</sequence>
<evidence type="ECO:0000256" key="4">
    <source>
        <dbReference type="PROSITE-ProRule" id="PRU00175"/>
    </source>
</evidence>
<keyword evidence="6" id="KW-1133">Transmembrane helix</keyword>
<dbReference type="PANTHER" id="PTHR15710">
    <property type="entry name" value="E3 UBIQUITIN-PROTEIN LIGASE PRAJA"/>
    <property type="match status" value="1"/>
</dbReference>
<organism evidence="8 9">
    <name type="scientific">Neolecta irregularis (strain DAH-3)</name>
    <dbReference type="NCBI Taxonomy" id="1198029"/>
    <lineage>
        <taxon>Eukaryota</taxon>
        <taxon>Fungi</taxon>
        <taxon>Dikarya</taxon>
        <taxon>Ascomycota</taxon>
        <taxon>Taphrinomycotina</taxon>
        <taxon>Neolectales</taxon>
        <taxon>Neolectaceae</taxon>
        <taxon>Neolecta</taxon>
    </lineage>
</organism>
<evidence type="ECO:0000256" key="6">
    <source>
        <dbReference type="SAM" id="Phobius"/>
    </source>
</evidence>
<feature type="domain" description="RING-type" evidence="7">
    <location>
        <begin position="212"/>
        <end position="237"/>
    </location>
</feature>
<proteinExistence type="predicted"/>
<keyword evidence="3" id="KW-0862">Zinc</keyword>
<dbReference type="Proteomes" id="UP000186594">
    <property type="component" value="Unassembled WGS sequence"/>
</dbReference>
<keyword evidence="6" id="KW-0472">Membrane</keyword>
<dbReference type="InterPro" id="IPR008506">
    <property type="entry name" value="SND2/TMEM208"/>
</dbReference>
<feature type="region of interest" description="Disordered" evidence="5">
    <location>
        <begin position="529"/>
        <end position="549"/>
    </location>
</feature>
<evidence type="ECO:0000256" key="3">
    <source>
        <dbReference type="ARBA" id="ARBA00022833"/>
    </source>
</evidence>
<dbReference type="Pfam" id="PF05620">
    <property type="entry name" value="TMEM208_SND2"/>
    <property type="match status" value="1"/>
</dbReference>
<gene>
    <name evidence="8" type="ORF">NEOLI_000098</name>
</gene>
<evidence type="ECO:0000313" key="8">
    <source>
        <dbReference type="EMBL" id="OLL26646.1"/>
    </source>
</evidence>